<dbReference type="AlphaFoldDB" id="A0A7S4A7H4"/>
<dbReference type="InterPro" id="IPR027417">
    <property type="entry name" value="P-loop_NTPase"/>
</dbReference>
<evidence type="ECO:0008006" key="5">
    <source>
        <dbReference type="Google" id="ProtNLM"/>
    </source>
</evidence>
<dbReference type="Proteomes" id="UP000789595">
    <property type="component" value="Unassembled WGS sequence"/>
</dbReference>
<sequence length="357" mass="40774">MLGSAEYARNMRATQSGVNDQSARRRRQHQVTPEEAEARWEQAKKDHMIPFHKMALLTMAATAPAFIMVFMYTEPDVGWHWAVTRPYPPIYDVEEPIILGKEQCAAFRRSTSDFRRAAPAGLPSSGAVYLWKLLRLNCLMPHECFERERGFDDDDDRITRLSNAENELQRKNCAPFLTQPPWGRHAFHGSPRILEKHRRVNRTEVLPVAVAKDPWTWFRSACRRPGGMRFKRGETCPSPPGPVRFEERPWESLGHLWGAWHASYVGTRSLVVRYEDLLWRPVETVGAVCSCVGGMTAPPRDFDPILDSYGRGLSRIGNLRRYGNESLRFARLSSGDVERLAAPELKRVAARLGYKLG</sequence>
<dbReference type="OrthoDB" id="41177at2759"/>
<dbReference type="EMBL" id="CAKKNE010000002">
    <property type="protein sequence ID" value="CAH0369494.1"/>
    <property type="molecule type" value="Genomic_DNA"/>
</dbReference>
<keyword evidence="4" id="KW-1185">Reference proteome</keyword>
<feature type="compositionally biased region" description="Polar residues" evidence="1">
    <location>
        <begin position="12"/>
        <end position="21"/>
    </location>
</feature>
<dbReference type="EMBL" id="HBIW01024428">
    <property type="protein sequence ID" value="CAE0705606.1"/>
    <property type="molecule type" value="Transcribed_RNA"/>
</dbReference>
<dbReference type="SUPFAM" id="SSF52540">
    <property type="entry name" value="P-loop containing nucleoside triphosphate hydrolases"/>
    <property type="match status" value="1"/>
</dbReference>
<evidence type="ECO:0000256" key="1">
    <source>
        <dbReference type="SAM" id="MobiDB-lite"/>
    </source>
</evidence>
<organism evidence="2">
    <name type="scientific">Pelagomonas calceolata</name>
    <dbReference type="NCBI Taxonomy" id="35677"/>
    <lineage>
        <taxon>Eukaryota</taxon>
        <taxon>Sar</taxon>
        <taxon>Stramenopiles</taxon>
        <taxon>Ochrophyta</taxon>
        <taxon>Pelagophyceae</taxon>
        <taxon>Pelagomonadales</taxon>
        <taxon>Pelagomonadaceae</taxon>
        <taxon>Pelagomonas</taxon>
    </lineage>
</organism>
<dbReference type="Gene3D" id="3.40.50.300">
    <property type="entry name" value="P-loop containing nucleotide triphosphate hydrolases"/>
    <property type="match status" value="1"/>
</dbReference>
<gene>
    <name evidence="2" type="ORF">PCAL00307_LOCUS21055</name>
    <name evidence="3" type="ORF">PECAL_2P26170</name>
</gene>
<name>A0A7S4A7H4_9STRA</name>
<protein>
    <recommendedName>
        <fullName evidence="5">Sulfotransferase domain-containing protein</fullName>
    </recommendedName>
</protein>
<feature type="region of interest" description="Disordered" evidence="1">
    <location>
        <begin position="1"/>
        <end position="39"/>
    </location>
</feature>
<reference evidence="2" key="1">
    <citation type="submission" date="2021-01" db="EMBL/GenBank/DDBJ databases">
        <authorList>
            <person name="Corre E."/>
            <person name="Pelletier E."/>
            <person name="Niang G."/>
            <person name="Scheremetjew M."/>
            <person name="Finn R."/>
            <person name="Kale V."/>
            <person name="Holt S."/>
            <person name="Cochrane G."/>
            <person name="Meng A."/>
            <person name="Brown T."/>
            <person name="Cohen L."/>
        </authorList>
    </citation>
    <scope>NUCLEOTIDE SEQUENCE</scope>
    <source>
        <strain evidence="2">CCMP1756</strain>
    </source>
</reference>
<accession>A0A7S4A7H4</accession>
<evidence type="ECO:0000313" key="2">
    <source>
        <dbReference type="EMBL" id="CAE0705606.1"/>
    </source>
</evidence>
<evidence type="ECO:0000313" key="4">
    <source>
        <dbReference type="Proteomes" id="UP000789595"/>
    </source>
</evidence>
<proteinExistence type="predicted"/>
<reference evidence="3" key="2">
    <citation type="submission" date="2021-11" db="EMBL/GenBank/DDBJ databases">
        <authorList>
            <consortium name="Genoscope - CEA"/>
            <person name="William W."/>
        </authorList>
    </citation>
    <scope>NUCLEOTIDE SEQUENCE</scope>
</reference>
<evidence type="ECO:0000313" key="3">
    <source>
        <dbReference type="EMBL" id="CAH0369494.1"/>
    </source>
</evidence>